<proteinExistence type="predicted"/>
<reference evidence="4" key="1">
    <citation type="submission" date="2016-04" db="EMBL/GenBank/DDBJ databases">
        <authorList>
            <person name="Antunes L.P."/>
            <person name="Martins L.F."/>
            <person name="Pereira R.V."/>
            <person name="Thomas A.M."/>
            <person name="Barbosa D."/>
            <person name="Nascimento L."/>
            <person name="Silva G.M."/>
            <person name="Condomitti G.W."/>
            <person name="Digiampietri L.A."/>
            <person name="Lombardi K.C."/>
            <person name="Ramos P.L."/>
            <person name="Quaggio R.B."/>
            <person name="Oliveira J.C."/>
            <person name="Pascon R.C."/>
            <person name="Cruz J.B."/>
            <person name="Silva A.M."/>
            <person name="Setubal J.C."/>
        </authorList>
    </citation>
    <scope>NUCLEOTIDE SEQUENCE [LARGE SCALE GENOMIC DNA]</scope>
</reference>
<dbReference type="AlphaFoldDB" id="A0A1Y2T5Q5"/>
<dbReference type="SMART" id="SM00327">
    <property type="entry name" value="VWA"/>
    <property type="match status" value="1"/>
</dbReference>
<dbReference type="InterPro" id="IPR036465">
    <property type="entry name" value="vWFA_dom_sf"/>
</dbReference>
<feature type="domain" description="VWFA" evidence="2">
    <location>
        <begin position="44"/>
        <end position="216"/>
    </location>
</feature>
<evidence type="ECO:0000313" key="3">
    <source>
        <dbReference type="EMBL" id="OTA41832.1"/>
    </source>
</evidence>
<sequence>MTQALTLCTQLDRTCISPSGGEVHLLVTLTAPRMASPEGRPPLNLAAVVDRSGSMAGAALYFTKQALRFLVDQMAEEDRLAIVTYDDQVHVPFPSQPVVQKDAVRLLVDGITAGGTTNLSGGLATGMQQIRPHAGPGRVSRVLLMTDGLANVGVTDPDVLAGWARAWREKGLAVSTMGVGPHFSEDLLVALAEAGGGNFHYIANPDQIPRIFQEELHGLLQVAVQGLHLIIETEPGVAVSGVLGYRSEGTPLRAALSLPDLYAGEVKHVLVRLSVAAPPAGGKLGRVALHYLPAAAGGRPGTLEADVSLEVTDDPARLGEPPDETVMRQLRLSQAGAAWDEAVELADGGDLQGAAMRLFAAAEALEAEAAGGDSHALEQARALRAQAEAIAAAPYDTDVRKRMRQEGLRRRRGR</sequence>
<dbReference type="Proteomes" id="UP000194267">
    <property type="component" value="Unassembled WGS sequence"/>
</dbReference>
<evidence type="ECO:0000313" key="4">
    <source>
        <dbReference type="Proteomes" id="UP000194267"/>
    </source>
</evidence>
<dbReference type="InterPro" id="IPR002035">
    <property type="entry name" value="VWF_A"/>
</dbReference>
<dbReference type="Gene3D" id="3.40.50.410">
    <property type="entry name" value="von Willebrand factor, type A domain"/>
    <property type="match status" value="1"/>
</dbReference>
<dbReference type="PANTHER" id="PTHR10579:SF43">
    <property type="entry name" value="ZINC FINGER (C3HC4-TYPE RING FINGER) FAMILY PROTEIN"/>
    <property type="match status" value="1"/>
</dbReference>
<dbReference type="InterPro" id="IPR051266">
    <property type="entry name" value="CLCR"/>
</dbReference>
<dbReference type="SUPFAM" id="SSF53300">
    <property type="entry name" value="vWA-like"/>
    <property type="match status" value="1"/>
</dbReference>
<organism evidence="3 4">
    <name type="scientific">Symbiobacterium thermophilum</name>
    <dbReference type="NCBI Taxonomy" id="2734"/>
    <lineage>
        <taxon>Bacteria</taxon>
        <taxon>Bacillati</taxon>
        <taxon>Bacillota</taxon>
        <taxon>Clostridia</taxon>
        <taxon>Eubacteriales</taxon>
        <taxon>Symbiobacteriaceae</taxon>
        <taxon>Symbiobacterium</taxon>
    </lineage>
</organism>
<accession>A0A1Y2T5Q5</accession>
<feature type="compositionally biased region" description="Basic and acidic residues" evidence="1">
    <location>
        <begin position="397"/>
        <end position="408"/>
    </location>
</feature>
<name>A0A1Y2T5Q5_SYMTR</name>
<dbReference type="Pfam" id="PF00092">
    <property type="entry name" value="VWA"/>
    <property type="match status" value="1"/>
</dbReference>
<dbReference type="PROSITE" id="PS50234">
    <property type="entry name" value="VWFA"/>
    <property type="match status" value="1"/>
</dbReference>
<comment type="caution">
    <text evidence="3">The sequence shown here is derived from an EMBL/GenBank/DDBJ whole genome shotgun (WGS) entry which is preliminary data.</text>
</comment>
<evidence type="ECO:0000256" key="1">
    <source>
        <dbReference type="SAM" id="MobiDB-lite"/>
    </source>
</evidence>
<evidence type="ECO:0000259" key="2">
    <source>
        <dbReference type="PROSITE" id="PS50234"/>
    </source>
</evidence>
<dbReference type="EMBL" id="LWLV01000199">
    <property type="protein sequence ID" value="OTA41832.1"/>
    <property type="molecule type" value="Genomic_DNA"/>
</dbReference>
<protein>
    <recommendedName>
        <fullName evidence="2">VWFA domain-containing protein</fullName>
    </recommendedName>
</protein>
<dbReference type="PANTHER" id="PTHR10579">
    <property type="entry name" value="CALCIUM-ACTIVATED CHLORIDE CHANNEL REGULATOR"/>
    <property type="match status" value="1"/>
</dbReference>
<gene>
    <name evidence="3" type="ORF">A6D92_03505</name>
</gene>
<feature type="region of interest" description="Disordered" evidence="1">
    <location>
        <begin position="394"/>
        <end position="414"/>
    </location>
</feature>